<dbReference type="AlphaFoldDB" id="A0A1C2EFQ9"/>
<reference evidence="3 4" key="1">
    <citation type="submission" date="2016-08" db="EMBL/GenBank/DDBJ databases">
        <title>Whole genome sequence of Pseudomonas graminis strain UASWS1507, a potential biological control agent for agriculture.</title>
        <authorList>
            <person name="Crovadore J."/>
            <person name="Calmin G."/>
            <person name="Chablais R."/>
            <person name="Cochard B."/>
            <person name="Lefort F."/>
        </authorList>
    </citation>
    <scope>NUCLEOTIDE SEQUENCE [LARGE SCALE GENOMIC DNA]</scope>
    <source>
        <strain evidence="3 4">UASWS1507</strain>
    </source>
</reference>
<protein>
    <submittedName>
        <fullName evidence="3">Amidohydrolase</fullName>
    </submittedName>
</protein>
<comment type="caution">
    <text evidence="3">The sequence shown here is derived from an EMBL/GenBank/DDBJ whole genome shotgun (WGS) entry which is preliminary data.</text>
</comment>
<organism evidence="3 4">
    <name type="scientific">Pseudomonas graminis</name>
    <dbReference type="NCBI Taxonomy" id="158627"/>
    <lineage>
        <taxon>Bacteria</taxon>
        <taxon>Pseudomonadati</taxon>
        <taxon>Pseudomonadota</taxon>
        <taxon>Gammaproteobacteria</taxon>
        <taxon>Pseudomonadales</taxon>
        <taxon>Pseudomonadaceae</taxon>
        <taxon>Pseudomonas</taxon>
    </lineage>
</organism>
<dbReference type="GO" id="GO:0016787">
    <property type="term" value="F:hydrolase activity"/>
    <property type="evidence" value="ECO:0007669"/>
    <property type="project" value="UniProtKB-KW"/>
</dbReference>
<feature type="domain" description="Amidohydrolase-related" evidence="2">
    <location>
        <begin position="15"/>
        <end position="292"/>
    </location>
</feature>
<proteinExistence type="inferred from homology"/>
<dbReference type="PANTHER" id="PTHR43569:SF2">
    <property type="entry name" value="AMIDOHYDROLASE-RELATED DOMAIN-CONTAINING PROTEIN"/>
    <property type="match status" value="1"/>
</dbReference>
<dbReference type="InterPro" id="IPR006680">
    <property type="entry name" value="Amidohydro-rel"/>
</dbReference>
<dbReference type="EMBL" id="MDEN01000042">
    <property type="protein sequence ID" value="OCX25839.1"/>
    <property type="molecule type" value="Genomic_DNA"/>
</dbReference>
<evidence type="ECO:0000313" key="4">
    <source>
        <dbReference type="Proteomes" id="UP000095143"/>
    </source>
</evidence>
<keyword evidence="3" id="KW-0378">Hydrolase</keyword>
<evidence type="ECO:0000259" key="2">
    <source>
        <dbReference type="Pfam" id="PF04909"/>
    </source>
</evidence>
<comment type="similarity">
    <text evidence="1">Belongs to the metallo-dependent hydrolases superfamily.</text>
</comment>
<gene>
    <name evidence="3" type="ORF">BBI10_00655</name>
</gene>
<dbReference type="RefSeq" id="WP_065986096.1">
    <property type="nucleotide sequence ID" value="NZ_MDEN01000042.1"/>
</dbReference>
<dbReference type="Proteomes" id="UP000095143">
    <property type="component" value="Unassembled WGS sequence"/>
</dbReference>
<dbReference type="Pfam" id="PF04909">
    <property type="entry name" value="Amidohydro_2"/>
    <property type="match status" value="1"/>
</dbReference>
<sequence>MSSRHSSVPAAPLRVDAHQHFWTYDARDYPWIDQRHAALQRDFLPGDLKPLLDQHGIDGCIAVQARHSVSETDALLSHAATYPWIFGVVGWADLRADDLEAQLSRWGDSHKGAQKLVGLRHLIQDEPAPSLFLQDPAFARGIQLLQRHGLAYDVLVKDKDLHAATDFCQRHDRHHLILDHLGKPDLSREDPIAWADRLAPLAALPHVACKLSGLITEADWQHWRAGELLPYFYLALELFGPQRLMFGSDWPVCQLAGRYSDVHQLFETAISRLSVDEQHALRGGTAIRLYGLQGNCP</sequence>
<dbReference type="InterPro" id="IPR032466">
    <property type="entry name" value="Metal_Hydrolase"/>
</dbReference>
<dbReference type="InterPro" id="IPR052350">
    <property type="entry name" value="Metallo-dep_Lactonases"/>
</dbReference>
<evidence type="ECO:0000256" key="1">
    <source>
        <dbReference type="ARBA" id="ARBA00038310"/>
    </source>
</evidence>
<name>A0A1C2EFQ9_9PSED</name>
<accession>A0A1C2EFQ9</accession>
<dbReference type="OrthoDB" id="9787654at2"/>
<evidence type="ECO:0000313" key="3">
    <source>
        <dbReference type="EMBL" id="OCX25839.1"/>
    </source>
</evidence>
<dbReference type="SUPFAM" id="SSF51556">
    <property type="entry name" value="Metallo-dependent hydrolases"/>
    <property type="match status" value="1"/>
</dbReference>
<dbReference type="Gene3D" id="3.20.20.140">
    <property type="entry name" value="Metal-dependent hydrolases"/>
    <property type="match status" value="1"/>
</dbReference>
<dbReference type="PANTHER" id="PTHR43569">
    <property type="entry name" value="AMIDOHYDROLASE"/>
    <property type="match status" value="1"/>
</dbReference>